<dbReference type="SUPFAM" id="SSF51569">
    <property type="entry name" value="Aldolase"/>
    <property type="match status" value="1"/>
</dbReference>
<accession>E6MGF2</accession>
<evidence type="ECO:0000256" key="2">
    <source>
        <dbReference type="ARBA" id="ARBA00023270"/>
    </source>
</evidence>
<dbReference type="InterPro" id="IPR013785">
    <property type="entry name" value="Aldolase_TIM"/>
</dbReference>
<dbReference type="GO" id="GO:0004139">
    <property type="term" value="F:deoxyribose-phosphate aldolase activity"/>
    <property type="evidence" value="ECO:0007669"/>
    <property type="project" value="UniProtKB-UniRule"/>
</dbReference>
<dbReference type="InterPro" id="IPR011343">
    <property type="entry name" value="DeoC"/>
</dbReference>
<dbReference type="GO" id="GO:0016052">
    <property type="term" value="P:carbohydrate catabolic process"/>
    <property type="evidence" value="ECO:0007669"/>
    <property type="project" value="TreeGrafter"/>
</dbReference>
<dbReference type="Gene3D" id="3.20.20.70">
    <property type="entry name" value="Aldolase class I"/>
    <property type="match status" value="1"/>
</dbReference>
<evidence type="ECO:0000256" key="3">
    <source>
        <dbReference type="NCBIfam" id="TIGR00126"/>
    </source>
</evidence>
<dbReference type="RefSeq" id="WP_006598509.1">
    <property type="nucleotide sequence ID" value="NZ_GL622359.1"/>
</dbReference>
<dbReference type="PANTHER" id="PTHR10889:SF1">
    <property type="entry name" value="DEOXYRIBOSE-PHOSPHATE ALDOLASE"/>
    <property type="match status" value="1"/>
</dbReference>
<evidence type="ECO:0000256" key="1">
    <source>
        <dbReference type="ARBA" id="ARBA00022490"/>
    </source>
</evidence>
<keyword evidence="2" id="KW-0704">Schiff base</keyword>
<dbReference type="PIRSF" id="PIRSF001357">
    <property type="entry name" value="DeoC"/>
    <property type="match status" value="1"/>
</dbReference>
<dbReference type="HOGENOM" id="CLU_053595_0_2_9"/>
<sequence>MIDLKTMSVERFAKVFDMAILAPETQEEAIREGCRQAREYNIAAFYTTPCWTSVVAEALEGSDVKVGAAISFPYGTLTSEMKMAEIDDALKNGATAIDMVINIGALKDGNIDLVKKEIQGQVEKCHNRNALCKTILEIGTLTDKEIAVATRTACECGVDYVKTGTGANILPNEHQLQIMRDYMSDGAKMKFSGIPRQFQLAACLRMIELGVELIGTRSAIQLIDQYKKYLAEKNKE</sequence>
<protein>
    <recommendedName>
        <fullName evidence="3">Deoxyribose-phosphate aldolase</fullName>
        <ecNumber evidence="3">4.1.2.4</ecNumber>
    </recommendedName>
</protein>
<dbReference type="SMART" id="SM01133">
    <property type="entry name" value="DeoC"/>
    <property type="match status" value="1"/>
</dbReference>
<keyword evidence="5" id="KW-1185">Reference proteome</keyword>
<reference evidence="4 5" key="1">
    <citation type="submission" date="2010-12" db="EMBL/GenBank/DDBJ databases">
        <authorList>
            <person name="Muzny D."/>
            <person name="Qin X."/>
            <person name="Deng J."/>
            <person name="Jiang H."/>
            <person name="Liu Y."/>
            <person name="Qu J."/>
            <person name="Song X.-Z."/>
            <person name="Zhang L."/>
            <person name="Thornton R."/>
            <person name="Coyle M."/>
            <person name="Francisco L."/>
            <person name="Jackson L."/>
            <person name="Javaid M."/>
            <person name="Korchina V."/>
            <person name="Kovar C."/>
            <person name="Mata R."/>
            <person name="Mathew T."/>
            <person name="Ngo R."/>
            <person name="Nguyen L."/>
            <person name="Nguyen N."/>
            <person name="Okwuonu G."/>
            <person name="Ongeri F."/>
            <person name="Pham C."/>
            <person name="Simmons D."/>
            <person name="Wilczek-Boney K."/>
            <person name="Hale W."/>
            <person name="Jakkamsetti A."/>
            <person name="Pham P."/>
            <person name="Ruth R."/>
            <person name="San Lucas F."/>
            <person name="Warren J."/>
            <person name="Zhang J."/>
            <person name="Zhao Z."/>
            <person name="Zhou C."/>
            <person name="Zhu D."/>
            <person name="Lee S."/>
            <person name="Bess C."/>
            <person name="Blankenburg K."/>
            <person name="Forbes L."/>
            <person name="Fu Q."/>
            <person name="Gubbala S."/>
            <person name="Hirani K."/>
            <person name="Jayaseelan J.C."/>
            <person name="Lara F."/>
            <person name="Munidasa M."/>
            <person name="Palculict T."/>
            <person name="Patil S."/>
            <person name="Pu L.-L."/>
            <person name="Saada N."/>
            <person name="Tang L."/>
            <person name="Weissenberger G."/>
            <person name="Zhu Y."/>
            <person name="Hemphill L."/>
            <person name="Shang Y."/>
            <person name="Youmans B."/>
            <person name="Ayvaz T."/>
            <person name="Ross M."/>
            <person name="Santibanez J."/>
            <person name="Aqrawi P."/>
            <person name="Gross S."/>
            <person name="Joshi V."/>
            <person name="Fowler G."/>
            <person name="Nazareth L."/>
            <person name="Reid J."/>
            <person name="Worley K."/>
            <person name="Petrosino J."/>
            <person name="Highlander S."/>
            <person name="Gibbs R."/>
        </authorList>
    </citation>
    <scope>NUCLEOTIDE SEQUENCE [LARGE SCALE GENOMIC DNA]</scope>
    <source>
        <strain evidence="4 5">ATCC 23263</strain>
    </source>
</reference>
<dbReference type="EMBL" id="AEQN01000016">
    <property type="protein sequence ID" value="EFV01692.1"/>
    <property type="molecule type" value="Genomic_DNA"/>
</dbReference>
<evidence type="ECO:0000313" key="4">
    <source>
        <dbReference type="EMBL" id="EFV01692.1"/>
    </source>
</evidence>
<dbReference type="GO" id="GO:0009264">
    <property type="term" value="P:deoxyribonucleotide catabolic process"/>
    <property type="evidence" value="ECO:0007669"/>
    <property type="project" value="UniProtKB-UniRule"/>
</dbReference>
<dbReference type="InterPro" id="IPR002915">
    <property type="entry name" value="DeoC/FbaB/LacD_aldolase"/>
</dbReference>
<keyword evidence="4" id="KW-0456">Lyase</keyword>
<dbReference type="eggNOG" id="COG0274">
    <property type="taxonomic scope" value="Bacteria"/>
</dbReference>
<dbReference type="PANTHER" id="PTHR10889">
    <property type="entry name" value="DEOXYRIBOSE-PHOSPHATE ALDOLASE"/>
    <property type="match status" value="1"/>
</dbReference>
<dbReference type="AlphaFoldDB" id="E6MGF2"/>
<evidence type="ECO:0000313" key="5">
    <source>
        <dbReference type="Proteomes" id="UP000004754"/>
    </source>
</evidence>
<organism evidence="4 5">
    <name type="scientific">Pseudoramibacter alactolyticus ATCC 23263</name>
    <dbReference type="NCBI Taxonomy" id="887929"/>
    <lineage>
        <taxon>Bacteria</taxon>
        <taxon>Bacillati</taxon>
        <taxon>Bacillota</taxon>
        <taxon>Clostridia</taxon>
        <taxon>Eubacteriales</taxon>
        <taxon>Eubacteriaceae</taxon>
        <taxon>Pseudoramibacter</taxon>
    </lineage>
</organism>
<dbReference type="STRING" id="887929.HMP0721_1085"/>
<proteinExistence type="predicted"/>
<dbReference type="OrthoDB" id="9778711at2"/>
<dbReference type="NCBIfam" id="TIGR00126">
    <property type="entry name" value="deoC"/>
    <property type="match status" value="1"/>
</dbReference>
<keyword evidence="1" id="KW-0963">Cytoplasm</keyword>
<dbReference type="GO" id="GO:0005737">
    <property type="term" value="C:cytoplasm"/>
    <property type="evidence" value="ECO:0007669"/>
    <property type="project" value="InterPro"/>
</dbReference>
<dbReference type="EC" id="4.1.2.4" evidence="3"/>
<gene>
    <name evidence="4" type="primary">deoC</name>
    <name evidence="4" type="ORF">HMP0721_1085</name>
</gene>
<comment type="caution">
    <text evidence="4">The sequence shown here is derived from an EMBL/GenBank/DDBJ whole genome shotgun (WGS) entry which is preliminary data.</text>
</comment>
<dbReference type="Proteomes" id="UP000004754">
    <property type="component" value="Unassembled WGS sequence"/>
</dbReference>
<name>E6MGF2_9FIRM</name>
<dbReference type="Pfam" id="PF01791">
    <property type="entry name" value="DeoC"/>
    <property type="match status" value="1"/>
</dbReference>